<name>A0A7R9HV14_9NEOP</name>
<gene>
    <name evidence="2" type="ORF">TMSB3V08_LOCUS12553</name>
</gene>
<dbReference type="AlphaFoldDB" id="A0A7R9HV14"/>
<dbReference type="EMBL" id="OB804647">
    <property type="protein sequence ID" value="CAD7435907.1"/>
    <property type="molecule type" value="Genomic_DNA"/>
</dbReference>
<evidence type="ECO:0000256" key="1">
    <source>
        <dbReference type="SAM" id="SignalP"/>
    </source>
</evidence>
<proteinExistence type="predicted"/>
<organism evidence="2">
    <name type="scientific">Timema monikensis</name>
    <dbReference type="NCBI Taxonomy" id="170555"/>
    <lineage>
        <taxon>Eukaryota</taxon>
        <taxon>Metazoa</taxon>
        <taxon>Ecdysozoa</taxon>
        <taxon>Arthropoda</taxon>
        <taxon>Hexapoda</taxon>
        <taxon>Insecta</taxon>
        <taxon>Pterygota</taxon>
        <taxon>Neoptera</taxon>
        <taxon>Polyneoptera</taxon>
        <taxon>Phasmatodea</taxon>
        <taxon>Timematodea</taxon>
        <taxon>Timematoidea</taxon>
        <taxon>Timematidae</taxon>
        <taxon>Timema</taxon>
    </lineage>
</organism>
<feature type="signal peptide" evidence="1">
    <location>
        <begin position="1"/>
        <end position="31"/>
    </location>
</feature>
<evidence type="ECO:0000313" key="2">
    <source>
        <dbReference type="EMBL" id="CAD7435907.1"/>
    </source>
</evidence>
<feature type="chain" id="PRO_5031561195" evidence="1">
    <location>
        <begin position="32"/>
        <end position="48"/>
    </location>
</feature>
<reference evidence="2" key="1">
    <citation type="submission" date="2020-11" db="EMBL/GenBank/DDBJ databases">
        <authorList>
            <person name="Tran Van P."/>
        </authorList>
    </citation>
    <scope>NUCLEOTIDE SEQUENCE</scope>
</reference>
<accession>A0A7R9HV14</accession>
<keyword evidence="1" id="KW-0732">Signal</keyword>
<protein>
    <submittedName>
        <fullName evidence="2">Uncharacterized protein</fullName>
    </submittedName>
</protein>
<sequence>MWSVPFFTPVPLPSLTHTFLFTCAVLHLVSQGRTPQASAVVPLCAPSV</sequence>